<evidence type="ECO:0000256" key="5">
    <source>
        <dbReference type="ARBA" id="ARBA00022692"/>
    </source>
</evidence>
<dbReference type="OrthoDB" id="9801058at2"/>
<keyword evidence="7 8" id="KW-0472">Membrane</keyword>
<keyword evidence="6 8" id="KW-1133">Transmembrane helix</keyword>
<feature type="region of interest" description="Disordered" evidence="9">
    <location>
        <begin position="121"/>
        <end position="141"/>
    </location>
</feature>
<feature type="transmembrane region" description="Helical" evidence="8">
    <location>
        <begin position="74"/>
        <end position="94"/>
    </location>
</feature>
<comment type="subcellular location">
    <subcellularLocation>
        <location evidence="1 8">Cell membrane</location>
        <topology evidence="1 8">Multi-pass membrane protein</topology>
    </subcellularLocation>
</comment>
<dbReference type="RefSeq" id="WP_096056862.1">
    <property type="nucleotide sequence ID" value="NZ_CP023344.1"/>
</dbReference>
<dbReference type="EMBL" id="CP023344">
    <property type="protein sequence ID" value="ATC65231.1"/>
    <property type="molecule type" value="Genomic_DNA"/>
</dbReference>
<accession>A0A290QLC4</accession>
<evidence type="ECO:0000256" key="7">
    <source>
        <dbReference type="ARBA" id="ARBA00023136"/>
    </source>
</evidence>
<dbReference type="GO" id="GO:0005886">
    <property type="term" value="C:plasma membrane"/>
    <property type="evidence" value="ECO:0007669"/>
    <property type="project" value="UniProtKB-SubCell"/>
</dbReference>
<evidence type="ECO:0000313" key="10">
    <source>
        <dbReference type="EMBL" id="ATC65231.1"/>
    </source>
</evidence>
<dbReference type="Pfam" id="PF01925">
    <property type="entry name" value="TauE"/>
    <property type="match status" value="1"/>
</dbReference>
<evidence type="ECO:0000256" key="3">
    <source>
        <dbReference type="ARBA" id="ARBA00022448"/>
    </source>
</evidence>
<evidence type="ECO:0000256" key="6">
    <source>
        <dbReference type="ARBA" id="ARBA00022989"/>
    </source>
</evidence>
<comment type="similarity">
    <text evidence="2 8">Belongs to the 4-toluene sulfonate uptake permease (TSUP) (TC 2.A.102) family.</text>
</comment>
<evidence type="ECO:0000256" key="9">
    <source>
        <dbReference type="SAM" id="MobiDB-lite"/>
    </source>
</evidence>
<organism evidence="10 11">
    <name type="scientific">Nibricoccus aquaticus</name>
    <dbReference type="NCBI Taxonomy" id="2576891"/>
    <lineage>
        <taxon>Bacteria</taxon>
        <taxon>Pseudomonadati</taxon>
        <taxon>Verrucomicrobiota</taxon>
        <taxon>Opitutia</taxon>
        <taxon>Opitutales</taxon>
        <taxon>Opitutaceae</taxon>
        <taxon>Nibricoccus</taxon>
    </lineage>
</organism>
<dbReference type="AlphaFoldDB" id="A0A290QLC4"/>
<feature type="transmembrane region" description="Helical" evidence="8">
    <location>
        <begin position="47"/>
        <end position="68"/>
    </location>
</feature>
<dbReference type="PANTHER" id="PTHR30269:SF23">
    <property type="entry name" value="MEMBRANE TRANSPORTER PROTEIN YDHB-RELATED"/>
    <property type="match status" value="1"/>
</dbReference>
<keyword evidence="3" id="KW-0813">Transport</keyword>
<feature type="transmembrane region" description="Helical" evidence="8">
    <location>
        <begin position="221"/>
        <end position="238"/>
    </location>
</feature>
<gene>
    <name evidence="10" type="ORF">CMV30_15420</name>
</gene>
<reference evidence="10 11" key="1">
    <citation type="submission" date="2017-09" db="EMBL/GenBank/DDBJ databases">
        <title>Complete genome sequence of Verrucomicrobial strain HZ-65, isolated from freshwater.</title>
        <authorList>
            <person name="Choi A."/>
        </authorList>
    </citation>
    <scope>NUCLEOTIDE SEQUENCE [LARGE SCALE GENOMIC DNA]</scope>
    <source>
        <strain evidence="10 11">HZ-65</strain>
    </source>
</reference>
<evidence type="ECO:0000256" key="2">
    <source>
        <dbReference type="ARBA" id="ARBA00009142"/>
    </source>
</evidence>
<keyword evidence="4 8" id="KW-1003">Cell membrane</keyword>
<dbReference type="PANTHER" id="PTHR30269">
    <property type="entry name" value="TRANSMEMBRANE PROTEIN YFCA"/>
    <property type="match status" value="1"/>
</dbReference>
<feature type="transmembrane region" description="Helical" evidence="8">
    <location>
        <begin position="185"/>
        <end position="201"/>
    </location>
</feature>
<feature type="transmembrane region" description="Helical" evidence="8">
    <location>
        <begin position="6"/>
        <end position="35"/>
    </location>
</feature>
<evidence type="ECO:0000256" key="8">
    <source>
        <dbReference type="RuleBase" id="RU363041"/>
    </source>
</evidence>
<dbReference type="InterPro" id="IPR002781">
    <property type="entry name" value="TM_pro_TauE-like"/>
</dbReference>
<feature type="transmembrane region" description="Helical" evidence="8">
    <location>
        <begin position="149"/>
        <end position="178"/>
    </location>
</feature>
<dbReference type="InterPro" id="IPR052017">
    <property type="entry name" value="TSUP"/>
</dbReference>
<protein>
    <recommendedName>
        <fullName evidence="8">Probable membrane transporter protein</fullName>
    </recommendedName>
</protein>
<keyword evidence="11" id="KW-1185">Reference proteome</keyword>
<sequence>MSLVPWQWLLAGLAALIIGFSKTGIGGLSLLAVALFTQIFPGHTKQVSGLILPLLIVGDLVAVGAYRRHIQWKFLWKLFPFTAAGVLLGWFAMGRIDDRQARLLVGTIILAMVALHLHRRSSSKRPPPSSAPAVSDSPALPPSAPDHELWFAATMGILAGFTTLIANAAGPLMAIYLLAMRLPKLEFVGTAAVFFMILNWFKVPFMVDLGLITTDSATFNLLLAPAVLLGAFAGRAVLPRVNQRLFENLALTLSALSGLHMILP</sequence>
<name>A0A290QLC4_9BACT</name>
<evidence type="ECO:0000313" key="11">
    <source>
        <dbReference type="Proteomes" id="UP000217265"/>
    </source>
</evidence>
<dbReference type="Proteomes" id="UP000217265">
    <property type="component" value="Chromosome"/>
</dbReference>
<dbReference type="KEGG" id="vbh:CMV30_15420"/>
<proteinExistence type="inferred from homology"/>
<evidence type="ECO:0000256" key="1">
    <source>
        <dbReference type="ARBA" id="ARBA00004651"/>
    </source>
</evidence>
<feature type="transmembrane region" description="Helical" evidence="8">
    <location>
        <begin position="101"/>
        <end position="118"/>
    </location>
</feature>
<keyword evidence="5 8" id="KW-0812">Transmembrane</keyword>
<evidence type="ECO:0000256" key="4">
    <source>
        <dbReference type="ARBA" id="ARBA00022475"/>
    </source>
</evidence>